<name>A0A4U7JEG1_9FIRM</name>
<dbReference type="Pfam" id="PF13614">
    <property type="entry name" value="AAA_31"/>
    <property type="match status" value="1"/>
</dbReference>
<proteinExistence type="predicted"/>
<dbReference type="EMBL" id="CP061336">
    <property type="protein sequence ID" value="QNU67801.1"/>
    <property type="molecule type" value="Genomic_DNA"/>
</dbReference>
<protein>
    <submittedName>
        <fullName evidence="2">AAA family ATPase</fullName>
    </submittedName>
</protein>
<organism evidence="2 3">
    <name type="scientific">Ruminiclostridium herbifermentans</name>
    <dbReference type="NCBI Taxonomy" id="2488810"/>
    <lineage>
        <taxon>Bacteria</taxon>
        <taxon>Bacillati</taxon>
        <taxon>Bacillota</taxon>
        <taxon>Clostridia</taxon>
        <taxon>Eubacteriales</taxon>
        <taxon>Oscillospiraceae</taxon>
        <taxon>Ruminiclostridium</taxon>
    </lineage>
</organism>
<sequence length="451" mass="51968">MKIILVSNSMHDIFVKFISSKFDIINKNDKLSLSEVNDYLENVKPIVDGIVIIDQVFFQWDETDKLTFSLLADNINNAKILIFTTDFKKQFLLENYIKSDNIKVVTIDYIRLSQNILNREMEYLINLSQRTKPLENISKDSQHNIKKVNTEKKRSFFDRFKSSHKDENKYNPTDQLERDFESISKGISRVISITGHRGSGLTSTSINLACEASKRGLKAIVIDLDIDYRGCNAYFSNFNEASNKNEEMNASLIRTLAKPQDYKTSCFCVNENFWVTSLGYSFNDKRLIEHFYNSTKLVGLLSLLRSKFNVIILDMPLDLLKVFEDAIIHIDVFGLCVPNSIYGILSTLRNIEVVLNNESISYVNSKSKVVVTKYNDRAKFQEEYFVPEKVCEIMTSGISSNFRNEINLAGYIPYSFEFDKQIESDIPIVNSSTEYEKNYGNILLRLMEGVK</sequence>
<dbReference type="InterPro" id="IPR027417">
    <property type="entry name" value="P-loop_NTPase"/>
</dbReference>
<evidence type="ECO:0000313" key="2">
    <source>
        <dbReference type="EMBL" id="QNU67801.1"/>
    </source>
</evidence>
<reference evidence="2 3" key="1">
    <citation type="submission" date="2020-09" db="EMBL/GenBank/DDBJ databases">
        <title>Characterization and genome sequencing of Ruminiclostridium sp. nov. MA18.</title>
        <authorList>
            <person name="Rettenmaier R."/>
            <person name="Kowollik M.-L."/>
            <person name="Liebl W."/>
            <person name="Zverlov V."/>
        </authorList>
    </citation>
    <scope>NUCLEOTIDE SEQUENCE [LARGE SCALE GENOMIC DNA]</scope>
    <source>
        <strain evidence="2 3">MA18</strain>
    </source>
</reference>
<dbReference type="SUPFAM" id="SSF52540">
    <property type="entry name" value="P-loop containing nucleoside triphosphate hydrolases"/>
    <property type="match status" value="1"/>
</dbReference>
<gene>
    <name evidence="2" type="ORF">EHE19_004895</name>
</gene>
<evidence type="ECO:0000313" key="3">
    <source>
        <dbReference type="Proteomes" id="UP000306409"/>
    </source>
</evidence>
<dbReference type="AlphaFoldDB" id="A0A4U7JEG1"/>
<feature type="domain" description="AAA" evidence="1">
    <location>
        <begin position="189"/>
        <end position="333"/>
    </location>
</feature>
<dbReference type="OrthoDB" id="2663226at2"/>
<evidence type="ECO:0000259" key="1">
    <source>
        <dbReference type="Pfam" id="PF13614"/>
    </source>
</evidence>
<keyword evidence="3" id="KW-1185">Reference proteome</keyword>
<dbReference type="Gene3D" id="3.40.50.300">
    <property type="entry name" value="P-loop containing nucleotide triphosphate hydrolases"/>
    <property type="match status" value="1"/>
</dbReference>
<accession>A0A4U7JEG1</accession>
<dbReference type="InterPro" id="IPR025669">
    <property type="entry name" value="AAA_dom"/>
</dbReference>
<dbReference type="RefSeq" id="WP_137698122.1">
    <property type="nucleotide sequence ID" value="NZ_CP061336.1"/>
</dbReference>
<dbReference type="KEGG" id="rher:EHE19_004895"/>
<dbReference type="Proteomes" id="UP000306409">
    <property type="component" value="Chromosome"/>
</dbReference>